<reference evidence="3" key="1">
    <citation type="journal article" date="2019" name="Int. J. Syst. Evol. Microbiol.">
        <title>The Global Catalogue of Microorganisms (GCM) 10K type strain sequencing project: providing services to taxonomists for standard genome sequencing and annotation.</title>
        <authorList>
            <consortium name="The Broad Institute Genomics Platform"/>
            <consortium name="The Broad Institute Genome Sequencing Center for Infectious Disease"/>
            <person name="Wu L."/>
            <person name="Ma J."/>
        </authorList>
    </citation>
    <scope>NUCLEOTIDE SEQUENCE [LARGE SCALE GENOMIC DNA]</scope>
    <source>
        <strain evidence="3">CCUG 56608</strain>
    </source>
</reference>
<feature type="transmembrane region" description="Helical" evidence="1">
    <location>
        <begin position="38"/>
        <end position="60"/>
    </location>
</feature>
<evidence type="ECO:0000313" key="3">
    <source>
        <dbReference type="Proteomes" id="UP001597041"/>
    </source>
</evidence>
<gene>
    <name evidence="2" type="ORF">ACFQ19_10980</name>
</gene>
<dbReference type="Proteomes" id="UP001597041">
    <property type="component" value="Unassembled WGS sequence"/>
</dbReference>
<feature type="transmembrane region" description="Helical" evidence="1">
    <location>
        <begin position="72"/>
        <end position="94"/>
    </location>
</feature>
<proteinExistence type="predicted"/>
<dbReference type="EMBL" id="JBHTKK010000012">
    <property type="protein sequence ID" value="MFD1066547.1"/>
    <property type="molecule type" value="Genomic_DNA"/>
</dbReference>
<accession>A0ABW3NFU3</accession>
<evidence type="ECO:0000256" key="1">
    <source>
        <dbReference type="SAM" id="Phobius"/>
    </source>
</evidence>
<feature type="transmembrane region" description="Helical" evidence="1">
    <location>
        <begin position="6"/>
        <end position="26"/>
    </location>
</feature>
<organism evidence="2 3">
    <name type="scientific">Oceanobacillus locisalsi</name>
    <dbReference type="NCBI Taxonomy" id="546107"/>
    <lineage>
        <taxon>Bacteria</taxon>
        <taxon>Bacillati</taxon>
        <taxon>Bacillota</taxon>
        <taxon>Bacilli</taxon>
        <taxon>Bacillales</taxon>
        <taxon>Bacillaceae</taxon>
        <taxon>Oceanobacillus</taxon>
    </lineage>
</organism>
<feature type="transmembrane region" description="Helical" evidence="1">
    <location>
        <begin position="106"/>
        <end position="128"/>
    </location>
</feature>
<feature type="transmembrane region" description="Helical" evidence="1">
    <location>
        <begin position="163"/>
        <end position="185"/>
    </location>
</feature>
<feature type="transmembrane region" description="Helical" evidence="1">
    <location>
        <begin position="197"/>
        <end position="216"/>
    </location>
</feature>
<evidence type="ECO:0000313" key="2">
    <source>
        <dbReference type="EMBL" id="MFD1066547.1"/>
    </source>
</evidence>
<keyword evidence="1" id="KW-0472">Membrane</keyword>
<feature type="transmembrane region" description="Helical" evidence="1">
    <location>
        <begin position="134"/>
        <end position="151"/>
    </location>
</feature>
<name>A0ABW3NFU3_9BACI</name>
<comment type="caution">
    <text evidence="2">The sequence shown here is derived from an EMBL/GenBank/DDBJ whole genome shotgun (WGS) entry which is preliminary data.</text>
</comment>
<keyword evidence="1" id="KW-0812">Transmembrane</keyword>
<sequence>MFSFFIFIHVIAGFTALIFLWMPLFFRKGGAWHRITGWIFTYSMFTISATSVYLSLYRIGFDENQTTAQFSFSIFLIFIAILSFSTATYGLRVLRFKKHAGKHRQAFDWFIPFLLFTSATAVSVYGFILGDSLLSWFPLIGIFLSISYMLYWWRSPKLKKGWVIEHLTGMLSCGISTVTAFVVFGAPRFFGLNESTILLWFAPTIVLVPLIIYFSVKYKKKSMKMV</sequence>
<dbReference type="RefSeq" id="WP_379592127.1">
    <property type="nucleotide sequence ID" value="NZ_JBHTKK010000012.1"/>
</dbReference>
<keyword evidence="3" id="KW-1185">Reference proteome</keyword>
<protein>
    <submittedName>
        <fullName evidence="2">DUF2306 domain-containing protein</fullName>
    </submittedName>
</protein>
<keyword evidence="1" id="KW-1133">Transmembrane helix</keyword>